<keyword evidence="2 6" id="KW-0812">Transmembrane</keyword>
<dbReference type="InterPro" id="IPR011701">
    <property type="entry name" value="MFS"/>
</dbReference>
<evidence type="ECO:0000256" key="6">
    <source>
        <dbReference type="SAM" id="Phobius"/>
    </source>
</evidence>
<evidence type="ECO:0000256" key="2">
    <source>
        <dbReference type="ARBA" id="ARBA00022692"/>
    </source>
</evidence>
<gene>
    <name evidence="8" type="ORF">DMP12_09195</name>
</gene>
<comment type="subcellular location">
    <subcellularLocation>
        <location evidence="1">Cell membrane</location>
        <topology evidence="1">Multi-pass membrane protein</topology>
    </subcellularLocation>
</comment>
<proteinExistence type="predicted"/>
<evidence type="ECO:0000256" key="5">
    <source>
        <dbReference type="SAM" id="MobiDB-lite"/>
    </source>
</evidence>
<evidence type="ECO:0000313" key="9">
    <source>
        <dbReference type="Proteomes" id="UP000285258"/>
    </source>
</evidence>
<keyword evidence="3 6" id="KW-1133">Transmembrane helix</keyword>
<dbReference type="Gene3D" id="1.20.1250.20">
    <property type="entry name" value="MFS general substrate transporter like domains"/>
    <property type="match status" value="2"/>
</dbReference>
<feature type="compositionally biased region" description="Basic and acidic residues" evidence="5">
    <location>
        <begin position="519"/>
        <end position="530"/>
    </location>
</feature>
<feature type="transmembrane region" description="Helical" evidence="6">
    <location>
        <begin position="245"/>
        <end position="267"/>
    </location>
</feature>
<dbReference type="Proteomes" id="UP000285258">
    <property type="component" value="Unassembled WGS sequence"/>
</dbReference>
<dbReference type="PANTHER" id="PTHR11360">
    <property type="entry name" value="MONOCARBOXYLATE TRANSPORTER"/>
    <property type="match status" value="1"/>
</dbReference>
<feature type="region of interest" description="Disordered" evidence="5">
    <location>
        <begin position="507"/>
        <end position="530"/>
    </location>
</feature>
<dbReference type="GO" id="GO:0005886">
    <property type="term" value="C:plasma membrane"/>
    <property type="evidence" value="ECO:0007669"/>
    <property type="project" value="UniProtKB-SubCell"/>
</dbReference>
<evidence type="ECO:0000256" key="1">
    <source>
        <dbReference type="ARBA" id="ARBA00004651"/>
    </source>
</evidence>
<dbReference type="PROSITE" id="PS50850">
    <property type="entry name" value="MFS"/>
    <property type="match status" value="1"/>
</dbReference>
<feature type="transmembrane region" description="Helical" evidence="6">
    <location>
        <begin position="365"/>
        <end position="384"/>
    </location>
</feature>
<comment type="caution">
    <text evidence="8">The sequence shown here is derived from an EMBL/GenBank/DDBJ whole genome shotgun (WGS) entry which is preliminary data.</text>
</comment>
<feature type="transmembrane region" description="Helical" evidence="6">
    <location>
        <begin position="91"/>
        <end position="110"/>
    </location>
</feature>
<feature type="domain" description="Major facilitator superfamily (MFS) profile" evidence="7">
    <location>
        <begin position="89"/>
        <end position="480"/>
    </location>
</feature>
<keyword evidence="4 6" id="KW-0472">Membrane</keyword>
<feature type="transmembrane region" description="Helical" evidence="6">
    <location>
        <begin position="428"/>
        <end position="448"/>
    </location>
</feature>
<reference evidence="9" key="1">
    <citation type="submission" date="2018-05" db="EMBL/GenBank/DDBJ databases">
        <title>Genome Sequencing of selected type strains of the family Eggerthellaceae.</title>
        <authorList>
            <person name="Danylec N."/>
            <person name="Stoll D.A."/>
            <person name="Doetsch A."/>
            <person name="Huch M."/>
        </authorList>
    </citation>
    <scope>NUCLEOTIDE SEQUENCE [LARGE SCALE GENOMIC DNA]</scope>
    <source>
        <strain evidence="9">DSM 27213</strain>
    </source>
</reference>
<feature type="transmembrane region" description="Helical" evidence="6">
    <location>
        <begin position="213"/>
        <end position="239"/>
    </location>
</feature>
<dbReference type="InterPro" id="IPR036259">
    <property type="entry name" value="MFS_trans_sf"/>
</dbReference>
<dbReference type="Pfam" id="PF07690">
    <property type="entry name" value="MFS_1"/>
    <property type="match status" value="1"/>
</dbReference>
<name>A0A423UJF3_9ACTN</name>
<feature type="transmembrane region" description="Helical" evidence="6">
    <location>
        <begin position="454"/>
        <end position="475"/>
    </location>
</feature>
<accession>A0A423UJF3</accession>
<evidence type="ECO:0000256" key="3">
    <source>
        <dbReference type="ARBA" id="ARBA00022989"/>
    </source>
</evidence>
<dbReference type="InterPro" id="IPR020846">
    <property type="entry name" value="MFS_dom"/>
</dbReference>
<protein>
    <submittedName>
        <fullName evidence="8">MFS transporter</fullName>
    </submittedName>
</protein>
<evidence type="ECO:0000259" key="7">
    <source>
        <dbReference type="PROSITE" id="PS50850"/>
    </source>
</evidence>
<dbReference type="EMBL" id="QIBW01000010">
    <property type="protein sequence ID" value="ROT89376.1"/>
    <property type="molecule type" value="Genomic_DNA"/>
</dbReference>
<feature type="transmembrane region" description="Helical" evidence="6">
    <location>
        <begin position="130"/>
        <end position="150"/>
    </location>
</feature>
<feature type="transmembrane region" description="Helical" evidence="6">
    <location>
        <begin position="390"/>
        <end position="408"/>
    </location>
</feature>
<feature type="transmembrane region" description="Helical" evidence="6">
    <location>
        <begin position="157"/>
        <end position="177"/>
    </location>
</feature>
<organism evidence="8 9">
    <name type="scientific">Gordonibacter urolithinfaciens</name>
    <dbReference type="NCBI Taxonomy" id="1335613"/>
    <lineage>
        <taxon>Bacteria</taxon>
        <taxon>Bacillati</taxon>
        <taxon>Actinomycetota</taxon>
        <taxon>Coriobacteriia</taxon>
        <taxon>Eggerthellales</taxon>
        <taxon>Eggerthellaceae</taxon>
        <taxon>Gordonibacter</taxon>
    </lineage>
</organism>
<dbReference type="InterPro" id="IPR050327">
    <property type="entry name" value="Proton-linked_MCT"/>
</dbReference>
<dbReference type="AlphaFoldDB" id="A0A423UJF3"/>
<feature type="transmembrane region" description="Helical" evidence="6">
    <location>
        <begin position="324"/>
        <end position="344"/>
    </location>
</feature>
<evidence type="ECO:0000313" key="8">
    <source>
        <dbReference type="EMBL" id="ROT89376.1"/>
    </source>
</evidence>
<dbReference type="PANTHER" id="PTHR11360:SF317">
    <property type="entry name" value="MAJOR FACILITATOR SUPERFAMILY (MFS) PROFILE DOMAIN-CONTAINING PROTEIN-RELATED"/>
    <property type="match status" value="1"/>
</dbReference>
<evidence type="ECO:0000256" key="4">
    <source>
        <dbReference type="ARBA" id="ARBA00023136"/>
    </source>
</evidence>
<sequence length="530" mass="56244">MVTRAHGQRGHAVRHHPLCRARAGSRIVVRTRCPRFHTPHGRGVPHAGGRLHRERNGLRAFARSFRAEASAPPPGNVREAMSVADIRTNRYAILVCGILTMLMFGTIYAWSIFIPPLEAEFGWTRSQTSLVFSVAMIGLSFGMLSIGPLSKVLSLRACFVASTSLIVLGLFSCQFITELWQLYVFYGVCCGLGSGMSYTVWTTNTLAWFGDKVGFASGVLVMGFGMGALVLGSLASALIYSSLGWRLAFVVIAALALVEALVAINFIQEPPPRIAALKPKRDAVGVSLPGSKTVREPSFWLFCIWRSVVMGAGGAVIAEASVMMTGIGSSIAFATAAVGALGLGNGFGRPLGDILYDRIGQNRTLVVLPALALAVSVGMAAAYWFEAPWLFAPFLLVEGLLYGMYAAINTSYMRTTFGQRDLAMNTGISAVVLAPFNLVFPLVAAALFEWTGGYEAFFVIVPAFALLSLACGALCKPANARLQARYGGAGETAGTGIAGELQDAAGQTTGRSADGVGQRADREAGVAHRA</sequence>
<dbReference type="SUPFAM" id="SSF103473">
    <property type="entry name" value="MFS general substrate transporter"/>
    <property type="match status" value="1"/>
</dbReference>
<feature type="transmembrane region" description="Helical" evidence="6">
    <location>
        <begin position="183"/>
        <end position="201"/>
    </location>
</feature>
<feature type="transmembrane region" description="Helical" evidence="6">
    <location>
        <begin position="299"/>
        <end position="318"/>
    </location>
</feature>
<dbReference type="GO" id="GO:0022857">
    <property type="term" value="F:transmembrane transporter activity"/>
    <property type="evidence" value="ECO:0007669"/>
    <property type="project" value="InterPro"/>
</dbReference>